<comment type="caution">
    <text evidence="7">The sequence shown here is derived from an EMBL/GenBank/DDBJ whole genome shotgun (WGS) entry which is preliminary data.</text>
</comment>
<keyword evidence="4 6" id="KW-1133">Transmembrane helix</keyword>
<dbReference type="NCBIfam" id="TIGR02532">
    <property type="entry name" value="IV_pilin_GFxxxE"/>
    <property type="match status" value="1"/>
</dbReference>
<evidence type="ECO:0000256" key="5">
    <source>
        <dbReference type="ARBA" id="ARBA00023136"/>
    </source>
</evidence>
<dbReference type="GO" id="GO:0015627">
    <property type="term" value="C:type II protein secretion system complex"/>
    <property type="evidence" value="ECO:0007669"/>
    <property type="project" value="InterPro"/>
</dbReference>
<gene>
    <name evidence="7" type="ORF">COT99_04000</name>
</gene>
<reference evidence="8" key="1">
    <citation type="submission" date="2017-09" db="EMBL/GenBank/DDBJ databases">
        <title>Depth-based differentiation of microbial function through sediment-hosted aquifers and enrichment of novel symbionts in the deep terrestrial subsurface.</title>
        <authorList>
            <person name="Probst A.J."/>
            <person name="Ladd B."/>
            <person name="Jarett J.K."/>
            <person name="Geller-Mcgrath D.E."/>
            <person name="Sieber C.M.K."/>
            <person name="Emerson J.B."/>
            <person name="Anantharaman K."/>
            <person name="Thomas B.C."/>
            <person name="Malmstrom R."/>
            <person name="Stieglmeier M."/>
            <person name="Klingl A."/>
            <person name="Woyke T."/>
            <person name="Ryan C.M."/>
            <person name="Banfield J.F."/>
        </authorList>
    </citation>
    <scope>NUCLEOTIDE SEQUENCE [LARGE SCALE GENOMIC DNA]</scope>
</reference>
<dbReference type="PROSITE" id="PS00409">
    <property type="entry name" value="PROKAR_NTER_METHYL"/>
    <property type="match status" value="1"/>
</dbReference>
<accession>A0A2H0V3F2</accession>
<dbReference type="InterPro" id="IPR000983">
    <property type="entry name" value="Bac_GSPG_pilin"/>
</dbReference>
<keyword evidence="5 6" id="KW-0472">Membrane</keyword>
<dbReference type="Gene3D" id="3.30.700.10">
    <property type="entry name" value="Glycoprotein, Type 4 Pilin"/>
    <property type="match status" value="1"/>
</dbReference>
<dbReference type="InterPro" id="IPR012902">
    <property type="entry name" value="N_methyl_site"/>
</dbReference>
<name>A0A2H0V3F2_9BACT</name>
<dbReference type="EMBL" id="PFAR01000047">
    <property type="protein sequence ID" value="PIR92860.1"/>
    <property type="molecule type" value="Genomic_DNA"/>
</dbReference>
<evidence type="ECO:0000256" key="1">
    <source>
        <dbReference type="ARBA" id="ARBA00004167"/>
    </source>
</evidence>
<keyword evidence="2" id="KW-0488">Methylation</keyword>
<dbReference type="Proteomes" id="UP000228626">
    <property type="component" value="Unassembled WGS sequence"/>
</dbReference>
<dbReference type="PRINTS" id="PR00813">
    <property type="entry name" value="BCTERIALGSPG"/>
</dbReference>
<dbReference type="AlphaFoldDB" id="A0A2H0V3F2"/>
<evidence type="ECO:0000313" key="7">
    <source>
        <dbReference type="EMBL" id="PIR92860.1"/>
    </source>
</evidence>
<dbReference type="GO" id="GO:0015628">
    <property type="term" value="P:protein secretion by the type II secretion system"/>
    <property type="evidence" value="ECO:0007669"/>
    <property type="project" value="InterPro"/>
</dbReference>
<dbReference type="InterPro" id="IPR045584">
    <property type="entry name" value="Pilin-like"/>
</dbReference>
<keyword evidence="3 6" id="KW-0812">Transmembrane</keyword>
<evidence type="ECO:0000256" key="6">
    <source>
        <dbReference type="SAM" id="Phobius"/>
    </source>
</evidence>
<protein>
    <recommendedName>
        <fullName evidence="9">Type II secretion system protein GspG C-terminal domain-containing protein</fullName>
    </recommendedName>
</protein>
<organism evidence="7 8">
    <name type="scientific">Candidatus Falkowbacteria bacterium CG10_big_fil_rev_8_21_14_0_10_43_10</name>
    <dbReference type="NCBI Taxonomy" id="1974567"/>
    <lineage>
        <taxon>Bacteria</taxon>
        <taxon>Candidatus Falkowiibacteriota</taxon>
    </lineage>
</organism>
<evidence type="ECO:0000256" key="4">
    <source>
        <dbReference type="ARBA" id="ARBA00022989"/>
    </source>
</evidence>
<evidence type="ECO:0000256" key="3">
    <source>
        <dbReference type="ARBA" id="ARBA00022692"/>
    </source>
</evidence>
<evidence type="ECO:0000313" key="8">
    <source>
        <dbReference type="Proteomes" id="UP000228626"/>
    </source>
</evidence>
<dbReference type="PANTHER" id="PTHR30093">
    <property type="entry name" value="GENERAL SECRETION PATHWAY PROTEIN G"/>
    <property type="match status" value="1"/>
</dbReference>
<evidence type="ECO:0000256" key="2">
    <source>
        <dbReference type="ARBA" id="ARBA00022481"/>
    </source>
</evidence>
<evidence type="ECO:0008006" key="9">
    <source>
        <dbReference type="Google" id="ProtNLM"/>
    </source>
</evidence>
<comment type="subcellular location">
    <subcellularLocation>
        <location evidence="1">Membrane</location>
        <topology evidence="1">Single-pass membrane protein</topology>
    </subcellularLocation>
</comment>
<feature type="transmembrane region" description="Helical" evidence="6">
    <location>
        <begin position="12"/>
        <end position="34"/>
    </location>
</feature>
<dbReference type="SUPFAM" id="SSF54523">
    <property type="entry name" value="Pili subunits"/>
    <property type="match status" value="1"/>
</dbReference>
<dbReference type="GO" id="GO:0016020">
    <property type="term" value="C:membrane"/>
    <property type="evidence" value="ECO:0007669"/>
    <property type="project" value="UniProtKB-SubCell"/>
</dbReference>
<dbReference type="PANTHER" id="PTHR30093:SF44">
    <property type="entry name" value="TYPE II SECRETION SYSTEM CORE PROTEIN G"/>
    <property type="match status" value="1"/>
</dbReference>
<proteinExistence type="predicted"/>
<dbReference type="Pfam" id="PF07963">
    <property type="entry name" value="N_methyl"/>
    <property type="match status" value="1"/>
</dbReference>
<sequence length="153" mass="16886">MKRVLKRQAGFTLIEILVVIFIVAALLTVTQISLTSARAKARDIRRVSDVRQVQNGLELYFHNKNKYPIAENITLGNDNYDIFCDTAAGFQADETDCASFYFKKLPLAPTPPDGNSYVYSSADGKIYSIVFSLEKVTGSLSEGEHTATQAGIQ</sequence>